<dbReference type="EMBL" id="CADILN010000002">
    <property type="protein sequence ID" value="CAB4048130.1"/>
    <property type="molecule type" value="Genomic_DNA"/>
</dbReference>
<accession>A0A6J5K2X8</accession>
<evidence type="ECO:0000256" key="1">
    <source>
        <dbReference type="SAM" id="MobiDB-lite"/>
    </source>
</evidence>
<name>A0A6J5K2X8_9BURK</name>
<gene>
    <name evidence="2" type="ORF">LMG9964_01764</name>
</gene>
<sequence>MQRLVLDATHSQAAHAARDERVIKRDHAQPRAPRAHGSWRRYPSFDGSRMRSATRPATAQRNVTYQ</sequence>
<organism evidence="2 3">
    <name type="scientific">Paraburkholderia phenoliruptrix</name>
    <dbReference type="NCBI Taxonomy" id="252970"/>
    <lineage>
        <taxon>Bacteria</taxon>
        <taxon>Pseudomonadati</taxon>
        <taxon>Pseudomonadota</taxon>
        <taxon>Betaproteobacteria</taxon>
        <taxon>Burkholderiales</taxon>
        <taxon>Burkholderiaceae</taxon>
        <taxon>Paraburkholderia</taxon>
    </lineage>
</organism>
<reference evidence="2 3" key="1">
    <citation type="submission" date="2020-04" db="EMBL/GenBank/DDBJ databases">
        <authorList>
            <person name="De Canck E."/>
        </authorList>
    </citation>
    <scope>NUCLEOTIDE SEQUENCE [LARGE SCALE GENOMIC DNA]</scope>
    <source>
        <strain evidence="2 3">LMG 9964</strain>
    </source>
</reference>
<feature type="compositionally biased region" description="Basic and acidic residues" evidence="1">
    <location>
        <begin position="16"/>
        <end position="29"/>
    </location>
</feature>
<evidence type="ECO:0000313" key="3">
    <source>
        <dbReference type="Proteomes" id="UP000494102"/>
    </source>
</evidence>
<feature type="region of interest" description="Disordered" evidence="1">
    <location>
        <begin position="1"/>
        <end position="66"/>
    </location>
</feature>
<feature type="compositionally biased region" description="Polar residues" evidence="1">
    <location>
        <begin position="55"/>
        <end position="66"/>
    </location>
</feature>
<dbReference type="AlphaFoldDB" id="A0A6J5K2X8"/>
<dbReference type="Proteomes" id="UP000494102">
    <property type="component" value="Unassembled WGS sequence"/>
</dbReference>
<proteinExistence type="predicted"/>
<protein>
    <submittedName>
        <fullName evidence="2">Uncharacterized protein</fullName>
    </submittedName>
</protein>
<evidence type="ECO:0000313" key="2">
    <source>
        <dbReference type="EMBL" id="CAB4048130.1"/>
    </source>
</evidence>